<evidence type="ECO:0000313" key="3">
    <source>
        <dbReference type="EMBL" id="RSL29292.1"/>
    </source>
</evidence>
<comment type="caution">
    <text evidence="3">The sequence shown here is derived from an EMBL/GenBank/DDBJ whole genome shotgun (WGS) entry which is preliminary data.</text>
</comment>
<protein>
    <recommendedName>
        <fullName evidence="5">Phosphoglyceromutase</fullName>
    </recommendedName>
</protein>
<keyword evidence="1" id="KW-0472">Membrane</keyword>
<gene>
    <name evidence="3" type="ORF">D7Z54_32080</name>
</gene>
<dbReference type="AlphaFoldDB" id="A0A428MT36"/>
<feature type="transmembrane region" description="Helical" evidence="1">
    <location>
        <begin position="558"/>
        <end position="576"/>
    </location>
</feature>
<feature type="transmembrane region" description="Helical" evidence="1">
    <location>
        <begin position="444"/>
        <end position="465"/>
    </location>
</feature>
<dbReference type="OrthoDB" id="3199331at2"/>
<reference evidence="3 4" key="1">
    <citation type="submission" date="2018-10" db="EMBL/GenBank/DDBJ databases">
        <title>Draft genome sequence of Bacillus salarius IM0101, isolated from a hypersaline soil in Inner Mongolia, China.</title>
        <authorList>
            <person name="Yamprayoonswat W."/>
            <person name="Boonvisut S."/>
            <person name="Jumpathong W."/>
            <person name="Sittihan S."/>
            <person name="Ruangsuj P."/>
            <person name="Wanthongcharoen S."/>
            <person name="Thongpramul N."/>
            <person name="Pimmason S."/>
            <person name="Yu B."/>
            <person name="Yasawong M."/>
        </authorList>
    </citation>
    <scope>NUCLEOTIDE SEQUENCE [LARGE SCALE GENOMIC DNA]</scope>
    <source>
        <strain evidence="3 4">IM0101</strain>
    </source>
</reference>
<evidence type="ECO:0008006" key="5">
    <source>
        <dbReference type="Google" id="ProtNLM"/>
    </source>
</evidence>
<dbReference type="PROSITE" id="PS51257">
    <property type="entry name" value="PROKAR_LIPOPROTEIN"/>
    <property type="match status" value="1"/>
</dbReference>
<dbReference type="EMBL" id="RBVX01000078">
    <property type="protein sequence ID" value="RSL29292.1"/>
    <property type="molecule type" value="Genomic_DNA"/>
</dbReference>
<feature type="transmembrane region" description="Helical" evidence="1">
    <location>
        <begin position="477"/>
        <end position="499"/>
    </location>
</feature>
<feature type="transmembrane region" description="Helical" evidence="1">
    <location>
        <begin position="620"/>
        <end position="637"/>
    </location>
</feature>
<proteinExistence type="predicted"/>
<evidence type="ECO:0000256" key="1">
    <source>
        <dbReference type="SAM" id="Phobius"/>
    </source>
</evidence>
<feature type="transmembrane region" description="Helical" evidence="1">
    <location>
        <begin position="386"/>
        <end position="410"/>
    </location>
</feature>
<feature type="signal peptide" evidence="2">
    <location>
        <begin position="1"/>
        <end position="25"/>
    </location>
</feature>
<feature type="transmembrane region" description="Helical" evidence="1">
    <location>
        <begin position="508"/>
        <end position="524"/>
    </location>
</feature>
<keyword evidence="4" id="KW-1185">Reference proteome</keyword>
<feature type="transmembrane region" description="Helical" evidence="1">
    <location>
        <begin position="649"/>
        <end position="664"/>
    </location>
</feature>
<feature type="chain" id="PRO_5019044154" description="Phosphoglyceromutase" evidence="2">
    <location>
        <begin position="26"/>
        <end position="692"/>
    </location>
</feature>
<evidence type="ECO:0000256" key="2">
    <source>
        <dbReference type="SAM" id="SignalP"/>
    </source>
</evidence>
<organism evidence="3 4">
    <name type="scientific">Salibacterium salarium</name>
    <dbReference type="NCBI Taxonomy" id="284579"/>
    <lineage>
        <taxon>Bacteria</taxon>
        <taxon>Bacillati</taxon>
        <taxon>Bacillota</taxon>
        <taxon>Bacilli</taxon>
        <taxon>Bacillales</taxon>
        <taxon>Bacillaceae</taxon>
    </lineage>
</organism>
<feature type="transmembrane region" description="Helical" evidence="1">
    <location>
        <begin position="416"/>
        <end position="437"/>
    </location>
</feature>
<dbReference type="RefSeq" id="WP_125562821.1">
    <property type="nucleotide sequence ID" value="NZ_RBVX01000078.1"/>
</dbReference>
<feature type="transmembrane region" description="Helical" evidence="1">
    <location>
        <begin position="530"/>
        <end position="546"/>
    </location>
</feature>
<keyword evidence="1" id="KW-0812">Transmembrane</keyword>
<dbReference type="Proteomes" id="UP000275076">
    <property type="component" value="Unassembled WGS sequence"/>
</dbReference>
<evidence type="ECO:0000313" key="4">
    <source>
        <dbReference type="Proteomes" id="UP000275076"/>
    </source>
</evidence>
<feature type="transmembrane region" description="Helical" evidence="1">
    <location>
        <begin position="356"/>
        <end position="374"/>
    </location>
</feature>
<accession>A0A428MT36</accession>
<keyword evidence="1" id="KW-1133">Transmembrane helix</keyword>
<keyword evidence="2" id="KW-0732">Signal</keyword>
<sequence length="692" mass="77118">MIIKMLMVVCMVIGCMLGTPFSSQAQTKDQHVVLVLVPGLSMNNFFLLMEEEQMQSQSSVIALNRITAGAVDPVNEMLTLSSGLPAEASSLGEENGLSVEKSSTSERMQKYKIFNFEELVEKNKQTTYKARPGSIGETLSNAGVFPSFVGHSDVKEKKYQFASYLTIDGTGETVAEREMPVDKKQKEPGGYKMNVDKTIQAVGKLQDRNTATWTVVEWGDIYRFNQDPDSTASDELVEPLKELLFQLKEQNQTVFLLGVHPPEETMEKGYRMNPFVKWEDTSSPSSIKKLDSATVNQLFLGSSLDIAPTILRTFHLSPPSRWQGEPLDTGEPAKLGQMKKEIDGAATVYVTRGPILSTYISILVVLLIVGYFFWKRNRNPRRWASMWINGAVLAGMTSPLSFELAPALFGRAQVDVPLYCTAVTIFSVLIGAVGVWVGAKRMVWMISSLLLIVLSADLLVGTPLMQRSYLGYDPLIGARYVGIGNELGGFFVAASVLFLEPFIKQKKWIVFVFILLFVVLLGSSMFGQNAGVTLASGCMYIVLLWWSEKNRRWNMLKMMWSAFAGLLGLLGLLWLIQQVGETSHIGRFFQQLIDGEWAEIRNVITRKLQMNAKIILHSNWTKLLLTSYVLAVLYLLFEKNNTMTTSQQIVLKAGTVGSICLLVLNDSGAVAASTSMFYLLCARYVWSHKEES</sequence>
<name>A0A428MT36_9BACI</name>